<dbReference type="AlphaFoldDB" id="A0A0P1G7P4"/>
<dbReference type="Proteomes" id="UP000054935">
    <property type="component" value="Unassembled WGS sequence"/>
</dbReference>
<evidence type="ECO:0000313" key="1">
    <source>
        <dbReference type="EMBL" id="CUH77691.1"/>
    </source>
</evidence>
<protein>
    <submittedName>
        <fullName evidence="1">Uncharacterized protein</fullName>
    </submittedName>
</protein>
<proteinExistence type="predicted"/>
<evidence type="ECO:0000313" key="2">
    <source>
        <dbReference type="Proteomes" id="UP000054935"/>
    </source>
</evidence>
<sequence length="64" mass="6878">MVTPPVLVGTQNSWTKKSFGNEIKLGLNTTSHAEAVRLRDVRIGQIRQLEADAKARSALAGSST</sequence>
<dbReference type="STRING" id="441103.TRN7648_01616"/>
<name>A0A0P1G7P4_9RHOB</name>
<reference evidence="1 2" key="1">
    <citation type="submission" date="2015-09" db="EMBL/GenBank/DDBJ databases">
        <authorList>
            <consortium name="Swine Surveillance"/>
        </authorList>
    </citation>
    <scope>NUCLEOTIDE SEQUENCE [LARGE SCALE GENOMIC DNA]</scope>
    <source>
        <strain evidence="1 2">CECT 7648</strain>
    </source>
</reference>
<dbReference type="EMBL" id="CYSE01000002">
    <property type="protein sequence ID" value="CUH77691.1"/>
    <property type="molecule type" value="Genomic_DNA"/>
</dbReference>
<organism evidence="1 2">
    <name type="scientific">Tropicibacter naphthalenivorans</name>
    <dbReference type="NCBI Taxonomy" id="441103"/>
    <lineage>
        <taxon>Bacteria</taxon>
        <taxon>Pseudomonadati</taxon>
        <taxon>Pseudomonadota</taxon>
        <taxon>Alphaproteobacteria</taxon>
        <taxon>Rhodobacterales</taxon>
        <taxon>Roseobacteraceae</taxon>
        <taxon>Tropicibacter</taxon>
    </lineage>
</organism>
<dbReference type="OrthoDB" id="7222937at2"/>
<gene>
    <name evidence="1" type="ORF">TRN7648_01616</name>
</gene>
<accession>A0A0P1G7P4</accession>
<keyword evidence="2" id="KW-1185">Reference proteome</keyword>